<protein>
    <submittedName>
        <fullName evidence="1">Uncharacterized protein</fullName>
    </submittedName>
</protein>
<proteinExistence type="predicted"/>
<evidence type="ECO:0000313" key="1">
    <source>
        <dbReference type="EMBL" id="MED6233585.1"/>
    </source>
</evidence>
<dbReference type="EMBL" id="JAHUTI010002881">
    <property type="protein sequence ID" value="MED6233585.1"/>
    <property type="molecule type" value="Genomic_DNA"/>
</dbReference>
<dbReference type="Proteomes" id="UP001345963">
    <property type="component" value="Unassembled WGS sequence"/>
</dbReference>
<comment type="caution">
    <text evidence="1">The sequence shown here is derived from an EMBL/GenBank/DDBJ whole genome shotgun (WGS) entry which is preliminary data.</text>
</comment>
<keyword evidence="2" id="KW-1185">Reference proteome</keyword>
<evidence type="ECO:0000313" key="2">
    <source>
        <dbReference type="Proteomes" id="UP001345963"/>
    </source>
</evidence>
<accession>A0ABU7A6S7</accession>
<reference evidence="1 2" key="1">
    <citation type="submission" date="2021-07" db="EMBL/GenBank/DDBJ databases">
        <authorList>
            <person name="Palmer J.M."/>
        </authorList>
    </citation>
    <scope>NUCLEOTIDE SEQUENCE [LARGE SCALE GENOMIC DNA]</scope>
    <source>
        <strain evidence="1 2">AT_MEX2019</strain>
        <tissue evidence="1">Muscle</tissue>
    </source>
</reference>
<sequence length="91" mass="9655">MFVPGVHGGAVGSTVALQQEAPGFDSWPGVFLHGVCMFSPCMCRFSPGVSIGVCMVVCPVMDCLGFTPPLTRRLLEIGTNSTLYGRHRLGP</sequence>
<name>A0ABU7A6S7_9TELE</name>
<organism evidence="1 2">
    <name type="scientific">Ataeniobius toweri</name>
    <dbReference type="NCBI Taxonomy" id="208326"/>
    <lineage>
        <taxon>Eukaryota</taxon>
        <taxon>Metazoa</taxon>
        <taxon>Chordata</taxon>
        <taxon>Craniata</taxon>
        <taxon>Vertebrata</taxon>
        <taxon>Euteleostomi</taxon>
        <taxon>Actinopterygii</taxon>
        <taxon>Neopterygii</taxon>
        <taxon>Teleostei</taxon>
        <taxon>Neoteleostei</taxon>
        <taxon>Acanthomorphata</taxon>
        <taxon>Ovalentaria</taxon>
        <taxon>Atherinomorphae</taxon>
        <taxon>Cyprinodontiformes</taxon>
        <taxon>Goodeidae</taxon>
        <taxon>Ataeniobius</taxon>
    </lineage>
</organism>
<gene>
    <name evidence="1" type="ORF">ATANTOWER_013737</name>
</gene>